<keyword evidence="6" id="KW-0131">Cell cycle</keyword>
<feature type="domain" description="Penicillin-binding protein transpeptidase" evidence="4">
    <location>
        <begin position="238"/>
        <end position="549"/>
    </location>
</feature>
<gene>
    <name evidence="6" type="primary">ftsI_1</name>
    <name evidence="6" type="ORF">GCM10009550_46540</name>
</gene>
<dbReference type="InterPro" id="IPR001460">
    <property type="entry name" value="PCN-bd_Tpept"/>
</dbReference>
<evidence type="ECO:0000259" key="4">
    <source>
        <dbReference type="Pfam" id="PF00905"/>
    </source>
</evidence>
<sequence>MKRLNAGLLAVAFVLSLFAGRLTRIQIITSGQYTEQALAQRMNKIDLIAERGTITDVNGAPLAMTQAAFGVFADPTQIDRSRRREIADRLADALGLDPGRVLTGLTKPDTQYVELAHRVTPEQAELITSFGFRGIGTLPESRRAYPADTVASNLIGFVNADGDGGEGLEYQYNELLKGTDGWQAVELGGSGQRIPMSGGRTKKPVAGQGLRLTIDQDVQWKAEELIAQAVEDHEAEWGTAVVMTPEQRLLAMASAPTYDPNEYAKAEPSALANPVVQVSFEPGSTGKIVTAAALLDKGLVTPEQRFTVPYRIQRADREFRDSEFHGTERLTFADIIAKSSNVGTILAGEPLAKQDLYDYLRAFGFAEKTGVNLPGESAGLLKDPKEWSGTDRYPISFGQSISVTSLQMASVYATIANGGVRVTPTVIAGTYDDRDGFVPAPPPASRRVITEKTARRLTTMLEAAVDHGTAEKARLGPYRVAGKTGTANRYDPAKKNKDGSLGGYDGYTGMFSGFAPADDPQVIVQIVLQNPRKGYYGGTVAAPVFKDLLSFSLKTLQVPPTGTPPPSVKLTAD</sequence>
<evidence type="ECO:0000256" key="3">
    <source>
        <dbReference type="ARBA" id="ARBA00023136"/>
    </source>
</evidence>
<dbReference type="Proteomes" id="UP001500665">
    <property type="component" value="Unassembled WGS sequence"/>
</dbReference>
<accession>A0ABP4C4U9</accession>
<keyword evidence="6" id="KW-0132">Cell division</keyword>
<evidence type="ECO:0000313" key="6">
    <source>
        <dbReference type="EMBL" id="GAA0958231.1"/>
    </source>
</evidence>
<keyword evidence="7" id="KW-1185">Reference proteome</keyword>
<dbReference type="InterPro" id="IPR050515">
    <property type="entry name" value="Beta-lactam/transpept"/>
</dbReference>
<dbReference type="Gene3D" id="3.40.710.10">
    <property type="entry name" value="DD-peptidase/beta-lactamase superfamily"/>
    <property type="match status" value="1"/>
</dbReference>
<dbReference type="Gene3D" id="3.30.450.330">
    <property type="match status" value="1"/>
</dbReference>
<dbReference type="RefSeq" id="WP_344243031.1">
    <property type="nucleotide sequence ID" value="NZ_BAAAHH010000020.1"/>
</dbReference>
<comment type="caution">
    <text evidence="6">The sequence shown here is derived from an EMBL/GenBank/DDBJ whole genome shotgun (WGS) entry which is preliminary data.</text>
</comment>
<reference evidence="7" key="1">
    <citation type="journal article" date="2019" name="Int. J. Syst. Evol. Microbiol.">
        <title>The Global Catalogue of Microorganisms (GCM) 10K type strain sequencing project: providing services to taxonomists for standard genome sequencing and annotation.</title>
        <authorList>
            <consortium name="The Broad Institute Genomics Platform"/>
            <consortium name="The Broad Institute Genome Sequencing Center for Infectious Disease"/>
            <person name="Wu L."/>
            <person name="Ma J."/>
        </authorList>
    </citation>
    <scope>NUCLEOTIDE SEQUENCE [LARGE SCALE GENOMIC DNA]</scope>
    <source>
        <strain evidence="7">JCM 10696</strain>
    </source>
</reference>
<protein>
    <submittedName>
        <fullName evidence="6">Cell division protein FtsI</fullName>
    </submittedName>
</protein>
<feature type="domain" description="Penicillin-binding protein dimerisation" evidence="5">
    <location>
        <begin position="49"/>
        <end position="194"/>
    </location>
</feature>
<evidence type="ECO:0000256" key="1">
    <source>
        <dbReference type="ARBA" id="ARBA00004370"/>
    </source>
</evidence>
<dbReference type="PANTHER" id="PTHR30627">
    <property type="entry name" value="PEPTIDOGLYCAN D,D-TRANSPEPTIDASE"/>
    <property type="match status" value="1"/>
</dbReference>
<dbReference type="InterPro" id="IPR005311">
    <property type="entry name" value="PBP_dimer"/>
</dbReference>
<evidence type="ECO:0000259" key="5">
    <source>
        <dbReference type="Pfam" id="PF03717"/>
    </source>
</evidence>
<dbReference type="GO" id="GO:0051301">
    <property type="term" value="P:cell division"/>
    <property type="evidence" value="ECO:0007669"/>
    <property type="project" value="UniProtKB-KW"/>
</dbReference>
<dbReference type="Gene3D" id="3.90.1310.10">
    <property type="entry name" value="Penicillin-binding protein 2a (Domain 2)"/>
    <property type="match status" value="1"/>
</dbReference>
<dbReference type="InterPro" id="IPR036138">
    <property type="entry name" value="PBP_dimer_sf"/>
</dbReference>
<comment type="subcellular location">
    <subcellularLocation>
        <location evidence="1">Membrane</location>
    </subcellularLocation>
</comment>
<dbReference type="EMBL" id="BAAAHH010000020">
    <property type="protein sequence ID" value="GAA0958231.1"/>
    <property type="molecule type" value="Genomic_DNA"/>
</dbReference>
<name>A0ABP4C4U9_9ACTN</name>
<dbReference type="SUPFAM" id="SSF56601">
    <property type="entry name" value="beta-lactamase/transpeptidase-like"/>
    <property type="match status" value="1"/>
</dbReference>
<organism evidence="6 7">
    <name type="scientific">Actinocorallia libanotica</name>
    <dbReference type="NCBI Taxonomy" id="46162"/>
    <lineage>
        <taxon>Bacteria</taxon>
        <taxon>Bacillati</taxon>
        <taxon>Actinomycetota</taxon>
        <taxon>Actinomycetes</taxon>
        <taxon>Streptosporangiales</taxon>
        <taxon>Thermomonosporaceae</taxon>
        <taxon>Actinocorallia</taxon>
    </lineage>
</organism>
<dbReference type="Pfam" id="PF00905">
    <property type="entry name" value="Transpeptidase"/>
    <property type="match status" value="1"/>
</dbReference>
<comment type="similarity">
    <text evidence="2">Belongs to the transpeptidase family.</text>
</comment>
<keyword evidence="3" id="KW-0472">Membrane</keyword>
<proteinExistence type="inferred from homology"/>
<dbReference type="Pfam" id="PF03717">
    <property type="entry name" value="PBP_dimer"/>
    <property type="match status" value="1"/>
</dbReference>
<dbReference type="SUPFAM" id="SSF56519">
    <property type="entry name" value="Penicillin binding protein dimerisation domain"/>
    <property type="match status" value="1"/>
</dbReference>
<dbReference type="InterPro" id="IPR012338">
    <property type="entry name" value="Beta-lactam/transpept-like"/>
</dbReference>
<dbReference type="PANTHER" id="PTHR30627:SF1">
    <property type="entry name" value="PEPTIDOGLYCAN D,D-TRANSPEPTIDASE FTSI"/>
    <property type="match status" value="1"/>
</dbReference>
<evidence type="ECO:0000313" key="7">
    <source>
        <dbReference type="Proteomes" id="UP001500665"/>
    </source>
</evidence>
<evidence type="ECO:0000256" key="2">
    <source>
        <dbReference type="ARBA" id="ARBA00007171"/>
    </source>
</evidence>